<comment type="caution">
    <text evidence="1">The sequence shown here is derived from an EMBL/GenBank/DDBJ whole genome shotgun (WGS) entry which is preliminary data.</text>
</comment>
<name>A0AAV3P4R7_LITER</name>
<accession>A0AAV3P4R7</accession>
<gene>
    <name evidence="1" type="ORF">LIER_36047</name>
</gene>
<dbReference type="PANTHER" id="PTHR48475:SF2">
    <property type="entry name" value="RIBONUCLEASE H"/>
    <property type="match status" value="1"/>
</dbReference>
<sequence>MGVLWSLRTNLSYANGETPFGLLYGAEAVIPVEVGPPTFRLMGFDEEDNNQRMREYMNFTDELGDQALFRMQKYKHLMARSYNRRVMNPQFKFGDLVMKLYSANHLKDKKMLSPKWTISC</sequence>
<proteinExistence type="predicted"/>
<keyword evidence="2" id="KW-1185">Reference proteome</keyword>
<dbReference type="AlphaFoldDB" id="A0AAV3P4R7"/>
<dbReference type="EMBL" id="BAABME010016213">
    <property type="protein sequence ID" value="GAA0144978.1"/>
    <property type="molecule type" value="Genomic_DNA"/>
</dbReference>
<protein>
    <submittedName>
        <fullName evidence="1">Uncharacterized protein</fullName>
    </submittedName>
</protein>
<reference evidence="1 2" key="1">
    <citation type="submission" date="2024-01" db="EMBL/GenBank/DDBJ databases">
        <title>The complete chloroplast genome sequence of Lithospermum erythrorhizon: insights into the phylogenetic relationship among Boraginaceae species and the maternal lineages of purple gromwells.</title>
        <authorList>
            <person name="Okada T."/>
            <person name="Watanabe K."/>
        </authorList>
    </citation>
    <scope>NUCLEOTIDE SEQUENCE [LARGE SCALE GENOMIC DNA]</scope>
</reference>
<dbReference type="PANTHER" id="PTHR48475">
    <property type="entry name" value="RIBONUCLEASE H"/>
    <property type="match status" value="1"/>
</dbReference>
<evidence type="ECO:0000313" key="2">
    <source>
        <dbReference type="Proteomes" id="UP001454036"/>
    </source>
</evidence>
<dbReference type="Proteomes" id="UP001454036">
    <property type="component" value="Unassembled WGS sequence"/>
</dbReference>
<organism evidence="1 2">
    <name type="scientific">Lithospermum erythrorhizon</name>
    <name type="common">Purple gromwell</name>
    <name type="synonym">Lithospermum officinale var. erythrorhizon</name>
    <dbReference type="NCBI Taxonomy" id="34254"/>
    <lineage>
        <taxon>Eukaryota</taxon>
        <taxon>Viridiplantae</taxon>
        <taxon>Streptophyta</taxon>
        <taxon>Embryophyta</taxon>
        <taxon>Tracheophyta</taxon>
        <taxon>Spermatophyta</taxon>
        <taxon>Magnoliopsida</taxon>
        <taxon>eudicotyledons</taxon>
        <taxon>Gunneridae</taxon>
        <taxon>Pentapetalae</taxon>
        <taxon>asterids</taxon>
        <taxon>lamiids</taxon>
        <taxon>Boraginales</taxon>
        <taxon>Boraginaceae</taxon>
        <taxon>Boraginoideae</taxon>
        <taxon>Lithospermeae</taxon>
        <taxon>Lithospermum</taxon>
    </lineage>
</organism>
<evidence type="ECO:0000313" key="1">
    <source>
        <dbReference type="EMBL" id="GAA0144978.1"/>
    </source>
</evidence>